<dbReference type="RefSeq" id="WP_091792365.1">
    <property type="nucleotide sequence ID" value="NZ_FNAF01000016.1"/>
</dbReference>
<proteinExistence type="predicted"/>
<name>A0A1G6ZX27_PEPNI</name>
<keyword evidence="1" id="KW-0560">Oxidoreductase</keyword>
<dbReference type="InterPro" id="IPR019752">
    <property type="entry name" value="Pyrv/ketoisovalerate_OxRed_cat"/>
</dbReference>
<dbReference type="SUPFAM" id="SSF53323">
    <property type="entry name" value="Pyruvate-ferredoxin oxidoreductase, PFOR, domain III"/>
    <property type="match status" value="1"/>
</dbReference>
<evidence type="ECO:0000313" key="3">
    <source>
        <dbReference type="EMBL" id="SDE07031.1"/>
    </source>
</evidence>
<accession>A0A1G6ZX27</accession>
<reference evidence="3 4" key="1">
    <citation type="submission" date="2016-10" db="EMBL/GenBank/DDBJ databases">
        <authorList>
            <person name="de Groot N.N."/>
        </authorList>
    </citation>
    <scope>NUCLEOTIDE SEQUENCE [LARGE SCALE GENOMIC DNA]</scope>
    <source>
        <strain evidence="3 4">DSM 20475</strain>
    </source>
</reference>
<sequence length="189" mass="20488">MEERILCAGFGGQGVMAIGQMLTYGGMVDNYECSYLPSYGPEMRGGAANCSVILSDKPVGSPNVTAPKTLIAMNKPSLEKFAKTVVPGGVIFVNSSLIDTKVDRDDVKVFYVPVTDIARNDVGNAKASNMVMFGAYLGYSKLLSDEAVKDAYMHVFGERKAKFFDMNRKAMDAGMKLVEEQHAEMEGAQ</sequence>
<dbReference type="Gene3D" id="3.40.920.10">
    <property type="entry name" value="Pyruvate-ferredoxin oxidoreductase, PFOR, domain III"/>
    <property type="match status" value="1"/>
</dbReference>
<gene>
    <name evidence="3" type="ORF">SAMN04489866_11616</name>
</gene>
<dbReference type="PANTHER" id="PTHR42730">
    <property type="entry name" value="2-OXOGLUTARATE SYNTHASE SUBUNIT KORC"/>
    <property type="match status" value="1"/>
</dbReference>
<evidence type="ECO:0000313" key="4">
    <source>
        <dbReference type="Proteomes" id="UP000198995"/>
    </source>
</evidence>
<dbReference type="EMBL" id="FNAF01000016">
    <property type="protein sequence ID" value="SDE07031.1"/>
    <property type="molecule type" value="Genomic_DNA"/>
</dbReference>
<feature type="domain" description="Pyruvate/ketoisovalerate oxidoreductase catalytic" evidence="2">
    <location>
        <begin position="11"/>
        <end position="175"/>
    </location>
</feature>
<evidence type="ECO:0000256" key="1">
    <source>
        <dbReference type="ARBA" id="ARBA00023002"/>
    </source>
</evidence>
<organism evidence="3 4">
    <name type="scientific">Peptococcus niger</name>
    <dbReference type="NCBI Taxonomy" id="2741"/>
    <lineage>
        <taxon>Bacteria</taxon>
        <taxon>Bacillati</taxon>
        <taxon>Bacillota</taxon>
        <taxon>Clostridia</taxon>
        <taxon>Eubacteriales</taxon>
        <taxon>Peptococcaceae</taxon>
        <taxon>Peptococcus</taxon>
    </lineage>
</organism>
<dbReference type="PANTHER" id="PTHR42730:SF1">
    <property type="entry name" value="2-OXOGLUTARATE SYNTHASE SUBUNIT KORC"/>
    <property type="match status" value="1"/>
</dbReference>
<dbReference type="InterPro" id="IPR052554">
    <property type="entry name" value="2-oxoglutarate_synth_KorC"/>
</dbReference>
<dbReference type="AlphaFoldDB" id="A0A1G6ZX27"/>
<dbReference type="STRING" id="2741.SAMN04489866_11616"/>
<dbReference type="GO" id="GO:0016903">
    <property type="term" value="F:oxidoreductase activity, acting on the aldehyde or oxo group of donors"/>
    <property type="evidence" value="ECO:0007669"/>
    <property type="project" value="InterPro"/>
</dbReference>
<dbReference type="Pfam" id="PF01558">
    <property type="entry name" value="POR"/>
    <property type="match status" value="1"/>
</dbReference>
<protein>
    <submittedName>
        <fullName evidence="3">2-oxoglutarate ferredoxin oxidoreductase subunit gamma</fullName>
    </submittedName>
</protein>
<evidence type="ECO:0000259" key="2">
    <source>
        <dbReference type="Pfam" id="PF01558"/>
    </source>
</evidence>
<dbReference type="InterPro" id="IPR002869">
    <property type="entry name" value="Pyrv_flavodox_OxRed_cen"/>
</dbReference>
<dbReference type="OrthoDB" id="9789125at2"/>
<dbReference type="Proteomes" id="UP000198995">
    <property type="component" value="Unassembled WGS sequence"/>
</dbReference>
<keyword evidence="4" id="KW-1185">Reference proteome</keyword>